<evidence type="ECO:0000313" key="3">
    <source>
        <dbReference type="Proteomes" id="UP000243807"/>
    </source>
</evidence>
<dbReference type="STRING" id="1765967.BW247_06115"/>
<proteinExistence type="predicted"/>
<dbReference type="SUPFAM" id="SSF53098">
    <property type="entry name" value="Ribonuclease H-like"/>
    <property type="match status" value="1"/>
</dbReference>
<protein>
    <submittedName>
        <fullName evidence="2">IS630 family transposase</fullName>
    </submittedName>
</protein>
<evidence type="ECO:0000313" key="2">
    <source>
        <dbReference type="EMBL" id="APZ42721.1"/>
    </source>
</evidence>
<dbReference type="InterPro" id="IPR012337">
    <property type="entry name" value="RNaseH-like_sf"/>
</dbReference>
<dbReference type="KEGG" id="afy:BW247_06115"/>
<keyword evidence="3" id="KW-1185">Reference proteome</keyword>
<dbReference type="GO" id="GO:0003676">
    <property type="term" value="F:nucleic acid binding"/>
    <property type="evidence" value="ECO:0007669"/>
    <property type="project" value="InterPro"/>
</dbReference>
<dbReference type="Gene3D" id="3.30.420.10">
    <property type="entry name" value="Ribonuclease H-like superfamily/Ribonuclease H"/>
    <property type="match status" value="1"/>
</dbReference>
<dbReference type="Pfam" id="PF13358">
    <property type="entry name" value="DDE_3"/>
    <property type="match status" value="1"/>
</dbReference>
<dbReference type="PANTHER" id="PTHR30347">
    <property type="entry name" value="POTASSIUM CHANNEL RELATED"/>
    <property type="match status" value="1"/>
</dbReference>
<dbReference type="InterPro" id="IPR038717">
    <property type="entry name" value="Tc1-like_DDE_dom"/>
</dbReference>
<dbReference type="Proteomes" id="UP000243807">
    <property type="component" value="Chromosome"/>
</dbReference>
<feature type="domain" description="Tc1-like transposase DDE" evidence="1">
    <location>
        <begin position="36"/>
        <end position="181"/>
    </location>
</feature>
<accession>A0A1P8UG29</accession>
<dbReference type="PANTHER" id="PTHR30347:SF1">
    <property type="entry name" value="MECHANOSENSITIVE CHANNEL MSCK"/>
    <property type="match status" value="1"/>
</dbReference>
<reference evidence="2 3" key="1">
    <citation type="submission" date="2017-01" db="EMBL/GenBank/DDBJ databases">
        <title>Draft sequence of Acidihalobacter ferrooxidans strain DSM 14175 (strain V8).</title>
        <authorList>
            <person name="Khaleque H.N."/>
            <person name="Ramsay J.P."/>
            <person name="Murphy R.J.T."/>
            <person name="Kaksonen A.H."/>
            <person name="Boxall N.J."/>
            <person name="Watkin E.L.J."/>
        </authorList>
    </citation>
    <scope>NUCLEOTIDE SEQUENCE [LARGE SCALE GENOMIC DNA]</scope>
    <source>
        <strain evidence="2 3">V8</strain>
    </source>
</reference>
<gene>
    <name evidence="2" type="ORF">BW247_06115</name>
</gene>
<dbReference type="AlphaFoldDB" id="A0A1P8UG29"/>
<dbReference type="InterPro" id="IPR052702">
    <property type="entry name" value="MscS-like_channel"/>
</dbReference>
<dbReference type="InterPro" id="IPR036397">
    <property type="entry name" value="RNaseH_sf"/>
</dbReference>
<organism evidence="2 3">
    <name type="scientific">Acidihalobacter ferrooxydans</name>
    <dbReference type="NCBI Taxonomy" id="1765967"/>
    <lineage>
        <taxon>Bacteria</taxon>
        <taxon>Pseudomonadati</taxon>
        <taxon>Pseudomonadota</taxon>
        <taxon>Gammaproteobacteria</taxon>
        <taxon>Chromatiales</taxon>
        <taxon>Ectothiorhodospiraceae</taxon>
        <taxon>Acidihalobacter</taxon>
    </lineage>
</organism>
<dbReference type="EMBL" id="CP019434">
    <property type="protein sequence ID" value="APZ42721.1"/>
    <property type="molecule type" value="Genomic_DNA"/>
</dbReference>
<name>A0A1P8UG29_9GAMM</name>
<sequence length="228" mass="26595">MTAVWIPFTSSTDIGRTGRFKDIVGLYLSPPEHALVLCCDEKSQVQALDRTQPGLPLKKGRAQTMTHDYKRHGTTTLFAALNVLNGQVIGQCQQRHTHAQWLKFLRQIDRETPKKKDLHLICDNYATHKHPKVREWLEKHPRFHMHFTPTSASWLNRVERFFRDLTTQRLRRGVFSSVPELIESINTYIEQHNQNPKPFIWTAKTKDILEKVVRANRKLSSKQNDALH</sequence>
<dbReference type="InterPro" id="IPR047655">
    <property type="entry name" value="Transpos_IS630-like"/>
</dbReference>
<dbReference type="NCBIfam" id="NF033545">
    <property type="entry name" value="transpos_IS630"/>
    <property type="match status" value="1"/>
</dbReference>
<evidence type="ECO:0000259" key="1">
    <source>
        <dbReference type="Pfam" id="PF13358"/>
    </source>
</evidence>